<evidence type="ECO:0000313" key="1">
    <source>
        <dbReference type="EMBL" id="KAH7049414.1"/>
    </source>
</evidence>
<dbReference type="Proteomes" id="UP000774617">
    <property type="component" value="Unassembled WGS sequence"/>
</dbReference>
<proteinExistence type="predicted"/>
<keyword evidence="2" id="KW-1185">Reference proteome</keyword>
<accession>A0ABQ8GAV4</accession>
<comment type="caution">
    <text evidence="1">The sequence shown here is derived from an EMBL/GenBank/DDBJ whole genome shotgun (WGS) entry which is preliminary data.</text>
</comment>
<protein>
    <submittedName>
        <fullName evidence="1">Uncharacterized protein</fullName>
    </submittedName>
</protein>
<evidence type="ECO:0000313" key="2">
    <source>
        <dbReference type="Proteomes" id="UP000774617"/>
    </source>
</evidence>
<reference evidence="1 2" key="1">
    <citation type="journal article" date="2021" name="Nat. Commun.">
        <title>Genetic determinants of endophytism in the Arabidopsis root mycobiome.</title>
        <authorList>
            <person name="Mesny F."/>
            <person name="Miyauchi S."/>
            <person name="Thiergart T."/>
            <person name="Pickel B."/>
            <person name="Atanasova L."/>
            <person name="Karlsson M."/>
            <person name="Huettel B."/>
            <person name="Barry K.W."/>
            <person name="Haridas S."/>
            <person name="Chen C."/>
            <person name="Bauer D."/>
            <person name="Andreopoulos W."/>
            <person name="Pangilinan J."/>
            <person name="LaButti K."/>
            <person name="Riley R."/>
            <person name="Lipzen A."/>
            <person name="Clum A."/>
            <person name="Drula E."/>
            <person name="Henrissat B."/>
            <person name="Kohler A."/>
            <person name="Grigoriev I.V."/>
            <person name="Martin F.M."/>
            <person name="Hacquard S."/>
        </authorList>
    </citation>
    <scope>NUCLEOTIDE SEQUENCE [LARGE SCALE GENOMIC DNA]</scope>
    <source>
        <strain evidence="1 2">MPI-SDFR-AT-0080</strain>
    </source>
</reference>
<dbReference type="EMBL" id="JAGTJR010000014">
    <property type="protein sequence ID" value="KAH7049414.1"/>
    <property type="molecule type" value="Genomic_DNA"/>
</dbReference>
<gene>
    <name evidence="1" type="ORF">B0J12DRAFT_104651</name>
</gene>
<organism evidence="1 2">
    <name type="scientific">Macrophomina phaseolina</name>
    <dbReference type="NCBI Taxonomy" id="35725"/>
    <lineage>
        <taxon>Eukaryota</taxon>
        <taxon>Fungi</taxon>
        <taxon>Dikarya</taxon>
        <taxon>Ascomycota</taxon>
        <taxon>Pezizomycotina</taxon>
        <taxon>Dothideomycetes</taxon>
        <taxon>Dothideomycetes incertae sedis</taxon>
        <taxon>Botryosphaeriales</taxon>
        <taxon>Botryosphaeriaceae</taxon>
        <taxon>Macrophomina</taxon>
    </lineage>
</organism>
<name>A0ABQ8GAV4_9PEZI</name>
<sequence>MGRDSHNTALVRSAERGIWSFACETIFCGNNLIHRVTDGLIDRWAVRARTTEMRHFPKPPSSISLITLIRRIERPVPLTRISILRIHAVMQSMGLSPMITAHQFRQCTFLNGGAPSRCPIVDALTSERMDRSRQRRVMAFERPALFPADAADESSGVEHDVDRSQCPNILALSVEASEYTPPLAFLSRVRGFERHISPSMAPLFGRLTT</sequence>